<dbReference type="RefSeq" id="WP_387882926.1">
    <property type="nucleotide sequence ID" value="NZ_JBIAWJ010000001.1"/>
</dbReference>
<feature type="transmembrane region" description="Helical" evidence="1">
    <location>
        <begin position="75"/>
        <end position="96"/>
    </location>
</feature>
<dbReference type="Gene3D" id="3.40.50.300">
    <property type="entry name" value="P-loop containing nucleotide triphosphate hydrolases"/>
    <property type="match status" value="1"/>
</dbReference>
<reference evidence="3 4" key="1">
    <citation type="submission" date="2024-10" db="EMBL/GenBank/DDBJ databases">
        <title>The Natural Products Discovery Center: Release of the First 8490 Sequenced Strains for Exploring Actinobacteria Biosynthetic Diversity.</title>
        <authorList>
            <person name="Kalkreuter E."/>
            <person name="Kautsar S.A."/>
            <person name="Yang D."/>
            <person name="Bader C.D."/>
            <person name="Teijaro C.N."/>
            <person name="Fluegel L."/>
            <person name="Davis C.M."/>
            <person name="Simpson J.R."/>
            <person name="Lauterbach L."/>
            <person name="Steele A.D."/>
            <person name="Gui C."/>
            <person name="Meng S."/>
            <person name="Li G."/>
            <person name="Viehrig K."/>
            <person name="Ye F."/>
            <person name="Su P."/>
            <person name="Kiefer A.F."/>
            <person name="Nichols A."/>
            <person name="Cepeda A.J."/>
            <person name="Yan W."/>
            <person name="Fan B."/>
            <person name="Jiang Y."/>
            <person name="Adhikari A."/>
            <person name="Zheng C.-J."/>
            <person name="Schuster L."/>
            <person name="Cowan T.M."/>
            <person name="Smanski M.J."/>
            <person name="Chevrette M.G."/>
            <person name="De Carvalho L.P.S."/>
            <person name="Shen B."/>
        </authorList>
    </citation>
    <scope>NUCLEOTIDE SEQUENCE [LARGE SCALE GENOMIC DNA]</scope>
    <source>
        <strain evidence="3 4">NPDC001390</strain>
    </source>
</reference>
<feature type="transmembrane region" description="Helical" evidence="1">
    <location>
        <begin position="677"/>
        <end position="701"/>
    </location>
</feature>
<accession>A0ABW6UAB9</accession>
<keyword evidence="1" id="KW-0812">Transmembrane</keyword>
<feature type="domain" description="NACHT" evidence="2">
    <location>
        <begin position="193"/>
        <end position="319"/>
    </location>
</feature>
<proteinExistence type="predicted"/>
<sequence>MAQRPVDGVHGKNEISGGRIGTAVQAGKVDQVVIHERRSPATGYLVAAVSGAAMAVLVYFVLAASPRLSWPWPGLSRYGTAAVVAGVAAPLAALGFEVRRRVRRRRSARRLTDDELRRTADRLAHVLATQYAREAELGRIHDPLALPVRWVPADPGLGDHVENLADGPDGGGSLLREGEFSAVAEQYARLPRGRLVVLGAAGAGKSVLVLELARELLRQRGGSGRVPVVLPLSPWNPREHADVWKWAAGALAEAWPEALADTGLPPRDVARQLIGADLVLPILDGFDELPPALRVDALRSLHALLSGGQHFVMTSRTRAYREAVEQTDLRLPGTAAITLRTLSLADVAGLLRRSSRTRAGGRTKWDPVLDRLADPGAAGTREVRRLRTVLGNPLMVSLARTVYSDTVADPAVLLDAGRFDSVRALERHLLSAYVDAVYGAESLRGDRTPWPTADARRWLAYLAHRQRQQGRQDIAWWRMGHLAPRWARLVLSLPLAVCVAAAVAAVQLAWEKRLPLWAVAAGGVLAAATAEWLVVDDDKDAPAPQRLQRPGRAVFREVLGGRWGRYATALALLLPLGLWAAALVGAVAEGTAVSWTLVSAALGLFALRSAVRRPADPESRTPRALLRDDRRAALLLGPVALPNADGVLSGHKAVLGVTALVVGSWSLGRGAELMSSWHWLLLLALGMAAATVWSVAASAWARYGVVRCWLAWRGLLPWRLTHFLEYALEHGVLRSSGGYYRFRHLELQNELADSVDVASDVASSASSDLLASSAASVPRALSASLAASVPSALSASLAGSPAGPRLSVRLAVRATSVLLALLALSASAVLYETSRTAMIPPVPVRTLPSACDLLRPQDLRPLVRKPVVLRDVPAAMTENTGRGGFAQGFKAALRQPVDSCTVAEQDPFRPDVVVTAFTGLGRGEDMWRTGVEAAQQTARSPAPSLYYTGSEQPVADPMAQQLANAYHSAVGYATARADNAVVGVVVNSQFGSTKQVQQAAGIIARGVLHRAGLVARNDGPGLADVPETELPKQSRLTAYVRGRTARLTPDTWSGGEASGLTVADFRARGVWFVLRTPRFVGCTQSEAGEGETAWRCSVGHGKDRFTLDMVVSTCRGSCSDKRVEEFFRARPGPWVGEWPQHDKWTSYRTPEPYRAQLGRMFTSGKGDDLDTHLMWLDVTAPKGSPELAEKVLNDAFAQTGGRS</sequence>
<dbReference type="InterPro" id="IPR027417">
    <property type="entry name" value="P-loop_NTPase"/>
</dbReference>
<keyword evidence="4" id="KW-1185">Reference proteome</keyword>
<protein>
    <submittedName>
        <fullName evidence="3">NACHT domain-containing protein</fullName>
    </submittedName>
</protein>
<evidence type="ECO:0000256" key="1">
    <source>
        <dbReference type="SAM" id="Phobius"/>
    </source>
</evidence>
<dbReference type="EMBL" id="JBIAWJ010000001">
    <property type="protein sequence ID" value="MFF4520329.1"/>
    <property type="molecule type" value="Genomic_DNA"/>
</dbReference>
<feature type="transmembrane region" description="Helical" evidence="1">
    <location>
        <begin position="486"/>
        <end position="510"/>
    </location>
</feature>
<dbReference type="SUPFAM" id="SSF52540">
    <property type="entry name" value="P-loop containing nucleoside triphosphate hydrolases"/>
    <property type="match status" value="1"/>
</dbReference>
<dbReference type="PROSITE" id="PS50837">
    <property type="entry name" value="NACHT"/>
    <property type="match status" value="1"/>
</dbReference>
<name>A0ABW6UAB9_9ACTN</name>
<dbReference type="Proteomes" id="UP001602058">
    <property type="component" value="Unassembled WGS sequence"/>
</dbReference>
<feature type="transmembrane region" description="Helical" evidence="1">
    <location>
        <begin position="592"/>
        <end position="611"/>
    </location>
</feature>
<keyword evidence="1" id="KW-0472">Membrane</keyword>
<keyword evidence="1" id="KW-1133">Transmembrane helix</keyword>
<gene>
    <name evidence="3" type="ORF">ACFY1D_02460</name>
</gene>
<feature type="transmembrane region" description="Helical" evidence="1">
    <location>
        <begin position="566"/>
        <end position="586"/>
    </location>
</feature>
<organism evidence="3 4">
    <name type="scientific">Streptomyces bluensis</name>
    <dbReference type="NCBI Taxonomy" id="33897"/>
    <lineage>
        <taxon>Bacteria</taxon>
        <taxon>Bacillati</taxon>
        <taxon>Actinomycetota</taxon>
        <taxon>Actinomycetes</taxon>
        <taxon>Kitasatosporales</taxon>
        <taxon>Streptomycetaceae</taxon>
        <taxon>Streptomyces</taxon>
    </lineage>
</organism>
<evidence type="ECO:0000313" key="3">
    <source>
        <dbReference type="EMBL" id="MFF4520329.1"/>
    </source>
</evidence>
<comment type="caution">
    <text evidence="3">The sequence shown here is derived from an EMBL/GenBank/DDBJ whole genome shotgun (WGS) entry which is preliminary data.</text>
</comment>
<feature type="transmembrane region" description="Helical" evidence="1">
    <location>
        <begin position="44"/>
        <end position="63"/>
    </location>
</feature>
<feature type="transmembrane region" description="Helical" evidence="1">
    <location>
        <begin position="516"/>
        <end position="535"/>
    </location>
</feature>
<dbReference type="Pfam" id="PF05729">
    <property type="entry name" value="NACHT"/>
    <property type="match status" value="1"/>
</dbReference>
<evidence type="ECO:0000259" key="2">
    <source>
        <dbReference type="PROSITE" id="PS50837"/>
    </source>
</evidence>
<dbReference type="InterPro" id="IPR007111">
    <property type="entry name" value="NACHT_NTPase"/>
</dbReference>
<evidence type="ECO:0000313" key="4">
    <source>
        <dbReference type="Proteomes" id="UP001602058"/>
    </source>
</evidence>